<keyword evidence="6 8" id="KW-0346">Stress response</keyword>
<dbReference type="SUPFAM" id="SSF110942">
    <property type="entry name" value="HSP90 C-terminal domain"/>
    <property type="match status" value="1"/>
</dbReference>
<dbReference type="GO" id="GO:0005524">
    <property type="term" value="F:ATP binding"/>
    <property type="evidence" value="ECO:0007669"/>
    <property type="project" value="UniProtKB-UniRule"/>
</dbReference>
<proteinExistence type="inferred from homology"/>
<evidence type="ECO:0000313" key="10">
    <source>
        <dbReference type="EMBL" id="KPL83473.1"/>
    </source>
</evidence>
<comment type="caution">
    <text evidence="8">Lacks conserved residue(s) required for the propagation of feature annotation.</text>
</comment>
<dbReference type="PIRSF" id="PIRSF002583">
    <property type="entry name" value="Hsp90"/>
    <property type="match status" value="1"/>
</dbReference>
<evidence type="ECO:0000256" key="7">
    <source>
        <dbReference type="ARBA" id="ARBA00023186"/>
    </source>
</evidence>
<comment type="similarity">
    <text evidence="2 8">Belongs to the heat shock protein 90 family.</text>
</comment>
<dbReference type="HAMAP" id="MF_00505">
    <property type="entry name" value="HSP90"/>
    <property type="match status" value="1"/>
</dbReference>
<dbReference type="Gene3D" id="1.20.120.790">
    <property type="entry name" value="Heat shock protein 90, C-terminal domain"/>
    <property type="match status" value="1"/>
</dbReference>
<dbReference type="EMBL" id="LGCM01000031">
    <property type="protein sequence ID" value="KPL83473.1"/>
    <property type="molecule type" value="Genomic_DNA"/>
</dbReference>
<evidence type="ECO:0000256" key="5">
    <source>
        <dbReference type="ARBA" id="ARBA00022840"/>
    </source>
</evidence>
<organism evidence="10 11">
    <name type="scientific">Levilinea saccharolytica</name>
    <dbReference type="NCBI Taxonomy" id="229921"/>
    <lineage>
        <taxon>Bacteria</taxon>
        <taxon>Bacillati</taxon>
        <taxon>Chloroflexota</taxon>
        <taxon>Anaerolineae</taxon>
        <taxon>Anaerolineales</taxon>
        <taxon>Anaerolineaceae</taxon>
        <taxon>Levilinea</taxon>
    </lineage>
</organism>
<dbReference type="Gene3D" id="3.30.230.80">
    <property type="match status" value="1"/>
</dbReference>
<evidence type="ECO:0000256" key="9">
    <source>
        <dbReference type="PIRSR" id="PIRSR002583-1"/>
    </source>
</evidence>
<feature type="binding site" evidence="9">
    <location>
        <begin position="122"/>
        <end position="127"/>
    </location>
    <ligand>
        <name>ATP</name>
        <dbReference type="ChEBI" id="CHEBI:30616"/>
    </ligand>
</feature>
<dbReference type="AlphaFoldDB" id="A0A0P6XIP1"/>
<keyword evidence="11" id="KW-1185">Reference proteome</keyword>
<dbReference type="PRINTS" id="PR00775">
    <property type="entry name" value="HEATSHOCK90"/>
</dbReference>
<dbReference type="GO" id="GO:0140662">
    <property type="term" value="F:ATP-dependent protein folding chaperone"/>
    <property type="evidence" value="ECO:0007669"/>
    <property type="project" value="InterPro"/>
</dbReference>
<dbReference type="InterPro" id="IPR020568">
    <property type="entry name" value="Ribosomal_Su5_D2-typ_SF"/>
</dbReference>
<dbReference type="Pfam" id="PF13589">
    <property type="entry name" value="HATPase_c_3"/>
    <property type="match status" value="1"/>
</dbReference>
<comment type="caution">
    <text evidence="10">The sequence shown here is derived from an EMBL/GenBank/DDBJ whole genome shotgun (WGS) entry which is preliminary data.</text>
</comment>
<dbReference type="PATRIC" id="fig|229921.5.peg.1040"/>
<dbReference type="CDD" id="cd16927">
    <property type="entry name" value="HATPase_Hsp90-like"/>
    <property type="match status" value="1"/>
</dbReference>
<dbReference type="SUPFAM" id="SSF55874">
    <property type="entry name" value="ATPase domain of HSP90 chaperone/DNA topoisomerase II/histidine kinase"/>
    <property type="match status" value="1"/>
</dbReference>
<dbReference type="Proteomes" id="UP000050501">
    <property type="component" value="Unassembled WGS sequence"/>
</dbReference>
<dbReference type="InterPro" id="IPR001404">
    <property type="entry name" value="Hsp90_fam"/>
</dbReference>
<dbReference type="GO" id="GO:0016887">
    <property type="term" value="F:ATP hydrolysis activity"/>
    <property type="evidence" value="ECO:0007669"/>
    <property type="project" value="InterPro"/>
</dbReference>
<feature type="binding site" evidence="9">
    <location>
        <position position="173"/>
    </location>
    <ligand>
        <name>ATP</name>
        <dbReference type="ChEBI" id="CHEBI:30616"/>
    </ligand>
</feature>
<dbReference type="GO" id="GO:0005737">
    <property type="term" value="C:cytoplasm"/>
    <property type="evidence" value="ECO:0007669"/>
    <property type="project" value="UniProtKB-SubCell"/>
</dbReference>
<feature type="binding site" evidence="9">
    <location>
        <position position="38"/>
    </location>
    <ligand>
        <name>ATP</name>
        <dbReference type="ChEBI" id="CHEBI:30616"/>
    </ligand>
</feature>
<evidence type="ECO:0000256" key="6">
    <source>
        <dbReference type="ARBA" id="ARBA00023016"/>
    </source>
</evidence>
<sequence>MNPQNPIPFKAETRQLLDILIHSLYTEREVFLRELISNASDAITRLNYEMLTNRDVHQPDQPLGIWIIPNAENHTLTIRDTGIGMNAAELEENLGTIAHSGARAFLQAAAQSGAKPSEMIGQFGVGFYAAFMVAESMRVVSRSYRPSDTPAEWFSSGEDTFTIQPAEKTDRGTEVVIQLKEDAYEFTQEYRLRSIIRRHSDYIPYPIYIGDSQEQINQRTALWRQSPREVESQSYADFFRQLTMENVPPLTHLHLNIDAPLQLYAVLYVPDSPERSIFSSRRQDGLALYARKVLIQEYTLDLLPDYLRFLVGVVDSEDLPLNVSRESIQSNRIISQLRKLLTSKVLDHLKSLAQDQPAQYVTFWEKYGRFIKEGLATDMENQSALQSLLRFHTLQKPDQWVSLSDYVQSLQTDQKSIYYLLGDDPRSIQKSPHLEALRASQLDVLFLTDPIDSFMLLRLESYHDFPLVNIAAGNLDLPKPSSPESSEQPSIPEDQSGDLIHRISQQLAERVSAVRLTDRLVESPARLVDEEGTLEPQMQRVYRLLDKPYEVPKKVLEINPRHPILKKLHHLPAGHPLEEAVIEQIYENALLIEGLHPDPANMIARIQRLMEAALPPDEN</sequence>
<dbReference type="Gene3D" id="3.40.50.11260">
    <property type="match status" value="1"/>
</dbReference>
<keyword evidence="4 8" id="KW-0547">Nucleotide-binding</keyword>
<feature type="binding site" evidence="9">
    <location>
        <position position="93"/>
    </location>
    <ligand>
        <name>ATP</name>
        <dbReference type="ChEBI" id="CHEBI:30616"/>
    </ligand>
</feature>
<feature type="binding site" evidence="9">
    <location>
        <position position="34"/>
    </location>
    <ligand>
        <name>ATP</name>
        <dbReference type="ChEBI" id="CHEBI:30616"/>
    </ligand>
</feature>
<accession>A0A0P6XIP1</accession>
<dbReference type="InterPro" id="IPR036890">
    <property type="entry name" value="HATPase_C_sf"/>
</dbReference>
<feature type="binding site" evidence="9">
    <location>
        <position position="85"/>
    </location>
    <ligand>
        <name>ATP</name>
        <dbReference type="ChEBI" id="CHEBI:30616"/>
    </ligand>
</feature>
<comment type="function">
    <text evidence="8">Molecular chaperone. Has ATPase activity.</text>
</comment>
<dbReference type="Gene3D" id="3.30.565.10">
    <property type="entry name" value="Histidine kinase-like ATPase, C-terminal domain"/>
    <property type="match status" value="1"/>
</dbReference>
<evidence type="ECO:0000313" key="11">
    <source>
        <dbReference type="Proteomes" id="UP000050501"/>
    </source>
</evidence>
<keyword evidence="3 8" id="KW-0963">Cytoplasm</keyword>
<evidence type="ECO:0000256" key="1">
    <source>
        <dbReference type="ARBA" id="ARBA00004496"/>
    </source>
</evidence>
<dbReference type="NCBIfam" id="NF003555">
    <property type="entry name" value="PRK05218.1"/>
    <property type="match status" value="1"/>
</dbReference>
<dbReference type="InterPro" id="IPR020575">
    <property type="entry name" value="Hsp90_N"/>
</dbReference>
<comment type="subunit">
    <text evidence="8">Homodimer.</text>
</comment>
<dbReference type="OrthoDB" id="9802640at2"/>
<comment type="subcellular location">
    <subcellularLocation>
        <location evidence="1 8">Cytoplasm</location>
    </subcellularLocation>
</comment>
<protein>
    <recommendedName>
        <fullName evidence="8">Chaperone protein HtpG</fullName>
    </recommendedName>
    <alternativeName>
        <fullName evidence="8">Heat shock protein HtpG</fullName>
    </alternativeName>
    <alternativeName>
        <fullName evidence="8">High temperature protein G</fullName>
    </alternativeName>
</protein>
<keyword evidence="5 8" id="KW-0067">ATP-binding</keyword>
<gene>
    <name evidence="8" type="primary">htpG</name>
    <name evidence="10" type="ORF">ADN01_08180</name>
</gene>
<name>A0A0P6XIP1_9CHLR</name>
<feature type="binding site" evidence="9">
    <location>
        <position position="325"/>
    </location>
    <ligand>
        <name>ATP</name>
        <dbReference type="ChEBI" id="CHEBI:30616"/>
    </ligand>
</feature>
<feature type="binding site" evidence="9">
    <location>
        <begin position="100"/>
        <end position="101"/>
    </location>
    <ligand>
        <name>ATP</name>
        <dbReference type="ChEBI" id="CHEBI:30616"/>
    </ligand>
</feature>
<evidence type="ECO:0000256" key="3">
    <source>
        <dbReference type="ARBA" id="ARBA00022490"/>
    </source>
</evidence>
<evidence type="ECO:0000256" key="4">
    <source>
        <dbReference type="ARBA" id="ARBA00022741"/>
    </source>
</evidence>
<dbReference type="PANTHER" id="PTHR11528">
    <property type="entry name" value="HEAT SHOCK PROTEIN 90 FAMILY MEMBER"/>
    <property type="match status" value="1"/>
</dbReference>
<dbReference type="RefSeq" id="WP_062418630.1">
    <property type="nucleotide sequence ID" value="NZ_DF967974.1"/>
</dbReference>
<keyword evidence="7 8" id="KW-0143">Chaperone</keyword>
<feature type="region of interest" description="A; substrate-binding" evidence="8">
    <location>
        <begin position="1"/>
        <end position="325"/>
    </location>
</feature>
<feature type="region of interest" description="C" evidence="8">
    <location>
        <begin position="541"/>
        <end position="619"/>
    </location>
</feature>
<dbReference type="SUPFAM" id="SSF54211">
    <property type="entry name" value="Ribosomal protein S5 domain 2-like"/>
    <property type="match status" value="1"/>
</dbReference>
<dbReference type="GO" id="GO:0051082">
    <property type="term" value="F:unfolded protein binding"/>
    <property type="evidence" value="ECO:0007669"/>
    <property type="project" value="UniProtKB-UniRule"/>
</dbReference>
<reference evidence="10 11" key="1">
    <citation type="submission" date="2015-07" db="EMBL/GenBank/DDBJ databases">
        <title>Genome sequence of Levilinea saccharolytica DSM 16555.</title>
        <authorList>
            <person name="Hemp J."/>
            <person name="Ward L.M."/>
            <person name="Pace L.A."/>
            <person name="Fischer W.W."/>
        </authorList>
    </citation>
    <scope>NUCLEOTIDE SEQUENCE [LARGE SCALE GENOMIC DNA]</scope>
    <source>
        <strain evidence="10 11">KIBI-1</strain>
    </source>
</reference>
<dbReference type="InterPro" id="IPR037196">
    <property type="entry name" value="HSP90_C"/>
</dbReference>
<evidence type="ECO:0000256" key="2">
    <source>
        <dbReference type="ARBA" id="ARBA00008239"/>
    </source>
</evidence>
<dbReference type="Pfam" id="PF00183">
    <property type="entry name" value="HSP90"/>
    <property type="match status" value="1"/>
</dbReference>
<evidence type="ECO:0000256" key="8">
    <source>
        <dbReference type="HAMAP-Rule" id="MF_00505"/>
    </source>
</evidence>
<dbReference type="STRING" id="229921.ADN01_08180"/>
<dbReference type="FunFam" id="3.30.565.10:FF:000009">
    <property type="entry name" value="Molecular chaperone HtpG"/>
    <property type="match status" value="1"/>
</dbReference>
<feature type="binding site" evidence="9">
    <location>
        <position position="80"/>
    </location>
    <ligand>
        <name>ATP</name>
        <dbReference type="ChEBI" id="CHEBI:30616"/>
    </ligand>
</feature>